<name>A0A8S0THX6_OLEEU</name>
<dbReference type="Pfam" id="PF00098">
    <property type="entry name" value="zf-CCHC"/>
    <property type="match status" value="2"/>
</dbReference>
<evidence type="ECO:0000256" key="3">
    <source>
        <dbReference type="ARBA" id="ARBA00022664"/>
    </source>
</evidence>
<feature type="compositionally biased region" description="Polar residues" evidence="14">
    <location>
        <begin position="238"/>
        <end position="251"/>
    </location>
</feature>
<dbReference type="SMART" id="SM00360">
    <property type="entry name" value="RRM"/>
    <property type="match status" value="1"/>
</dbReference>
<dbReference type="Proteomes" id="UP000594638">
    <property type="component" value="Unassembled WGS sequence"/>
</dbReference>
<keyword evidence="3" id="KW-0507">mRNA processing</keyword>
<dbReference type="InterPro" id="IPR000504">
    <property type="entry name" value="RRM_dom"/>
</dbReference>
<keyword evidence="8" id="KW-0862">Zinc</keyword>
<dbReference type="InterPro" id="IPR036875">
    <property type="entry name" value="Znf_CCHC_sf"/>
</dbReference>
<comment type="caution">
    <text evidence="17">The sequence shown here is derived from an EMBL/GenBank/DDBJ whole genome shotgun (WGS) entry which is preliminary data.</text>
</comment>
<feature type="domain" description="CCHC-type" evidence="16">
    <location>
        <begin position="126"/>
        <end position="142"/>
    </location>
</feature>
<dbReference type="Gramene" id="OE9A066875T1">
    <property type="protein sequence ID" value="OE9A066875C1"/>
    <property type="gene ID" value="OE9A066875"/>
</dbReference>
<evidence type="ECO:0000313" key="18">
    <source>
        <dbReference type="Proteomes" id="UP000594638"/>
    </source>
</evidence>
<evidence type="ECO:0000256" key="9">
    <source>
        <dbReference type="ARBA" id="ARBA00023187"/>
    </source>
</evidence>
<reference evidence="17 18" key="1">
    <citation type="submission" date="2019-12" db="EMBL/GenBank/DDBJ databases">
        <authorList>
            <person name="Alioto T."/>
            <person name="Alioto T."/>
            <person name="Gomez Garrido J."/>
        </authorList>
    </citation>
    <scope>NUCLEOTIDE SEQUENCE [LARGE SCALE GENOMIC DNA]</scope>
</reference>
<gene>
    <name evidence="17" type="ORF">OLEA9_A066875</name>
</gene>
<evidence type="ECO:0000256" key="13">
    <source>
        <dbReference type="PROSITE-ProRule" id="PRU00176"/>
    </source>
</evidence>
<dbReference type="PROSITE" id="PS50158">
    <property type="entry name" value="ZF_CCHC"/>
    <property type="match status" value="2"/>
</dbReference>
<evidence type="ECO:0000256" key="12">
    <source>
        <dbReference type="PROSITE-ProRule" id="PRU00047"/>
    </source>
</evidence>
<accession>A0A8S0THX6</accession>
<keyword evidence="13" id="KW-0694">RNA-binding</keyword>
<dbReference type="AlphaFoldDB" id="A0A8S0THX6"/>
<keyword evidence="4" id="KW-0479">Metal-binding</keyword>
<dbReference type="GO" id="GO:0005681">
    <property type="term" value="C:spliceosomal complex"/>
    <property type="evidence" value="ECO:0007669"/>
    <property type="project" value="UniProtKB-KW"/>
</dbReference>
<dbReference type="InterPro" id="IPR050907">
    <property type="entry name" value="SRSF"/>
</dbReference>
<feature type="domain" description="RRM" evidence="15">
    <location>
        <begin position="12"/>
        <end position="82"/>
    </location>
</feature>
<keyword evidence="7 12" id="KW-0863">Zinc-finger</keyword>
<dbReference type="SMART" id="SM00343">
    <property type="entry name" value="ZnF_C2HC"/>
    <property type="match status" value="2"/>
</dbReference>
<evidence type="ECO:0000256" key="7">
    <source>
        <dbReference type="ARBA" id="ARBA00022771"/>
    </source>
</evidence>
<keyword evidence="5" id="KW-0747">Spliceosome</keyword>
<dbReference type="GO" id="GO:0003729">
    <property type="term" value="F:mRNA binding"/>
    <property type="evidence" value="ECO:0007669"/>
    <property type="project" value="UniProtKB-ARBA"/>
</dbReference>
<proteinExistence type="inferred from homology"/>
<evidence type="ECO:0000256" key="4">
    <source>
        <dbReference type="ARBA" id="ARBA00022723"/>
    </source>
</evidence>
<dbReference type="PANTHER" id="PTHR23147">
    <property type="entry name" value="SERINE/ARGININE RICH SPLICING FACTOR"/>
    <property type="match status" value="1"/>
</dbReference>
<keyword evidence="18" id="KW-1185">Reference proteome</keyword>
<keyword evidence="6" id="KW-0677">Repeat</keyword>
<dbReference type="InterPro" id="IPR001878">
    <property type="entry name" value="Znf_CCHC"/>
</dbReference>
<feature type="region of interest" description="Disordered" evidence="14">
    <location>
        <begin position="134"/>
        <end position="295"/>
    </location>
</feature>
<dbReference type="InterPro" id="IPR012677">
    <property type="entry name" value="Nucleotide-bd_a/b_plait_sf"/>
</dbReference>
<keyword evidence="2" id="KW-0597">Phosphoprotein</keyword>
<feature type="domain" description="CCHC-type" evidence="16">
    <location>
        <begin position="104"/>
        <end position="119"/>
    </location>
</feature>
<evidence type="ECO:0000259" key="15">
    <source>
        <dbReference type="PROSITE" id="PS50102"/>
    </source>
</evidence>
<comment type="similarity">
    <text evidence="11">Belongs to the splicing factor SR family. RS2Z subfamily.</text>
</comment>
<dbReference type="GO" id="GO:0000398">
    <property type="term" value="P:mRNA splicing, via spliceosome"/>
    <property type="evidence" value="ECO:0007669"/>
    <property type="project" value="UniProtKB-ARBA"/>
</dbReference>
<evidence type="ECO:0000256" key="8">
    <source>
        <dbReference type="ARBA" id="ARBA00022833"/>
    </source>
</evidence>
<dbReference type="GO" id="GO:0008270">
    <property type="term" value="F:zinc ion binding"/>
    <property type="evidence" value="ECO:0007669"/>
    <property type="project" value="UniProtKB-KW"/>
</dbReference>
<keyword evidence="9" id="KW-0508">mRNA splicing</keyword>
<evidence type="ECO:0000256" key="5">
    <source>
        <dbReference type="ARBA" id="ARBA00022728"/>
    </source>
</evidence>
<evidence type="ECO:0000256" key="14">
    <source>
        <dbReference type="SAM" id="MobiDB-lite"/>
    </source>
</evidence>
<evidence type="ECO:0000256" key="10">
    <source>
        <dbReference type="ARBA" id="ARBA00023242"/>
    </source>
</evidence>
<dbReference type="Gramene" id="OE9A066875T3">
    <property type="protein sequence ID" value="OE9A066875C3"/>
    <property type="gene ID" value="OE9A066875"/>
</dbReference>
<comment type="subcellular location">
    <subcellularLocation>
        <location evidence="1">Nucleus</location>
    </subcellularLocation>
</comment>
<dbReference type="Gene3D" id="3.30.70.330">
    <property type="match status" value="1"/>
</dbReference>
<feature type="compositionally biased region" description="Basic residues" evidence="14">
    <location>
        <begin position="159"/>
        <end position="181"/>
    </location>
</feature>
<evidence type="ECO:0000313" key="17">
    <source>
        <dbReference type="EMBL" id="CAA3005170.1"/>
    </source>
</evidence>
<evidence type="ECO:0000256" key="1">
    <source>
        <dbReference type="ARBA" id="ARBA00004123"/>
    </source>
</evidence>
<sequence>MPRYDDRHGNSTRLYVGHLSSRTRSRDLEDIFSRYGRVRDVDMKRDYAFVDFSDPRDADDARYALDGRDVDGSRVIVEFAKGVPRGPGGSREYLGRGPAPGTGRCFNCGIEGHWARDCKAGDWKNKCYHCGERGHIEKKCPNSPKKVSARGRSYSRSPSPRRGRSRSRSRGYSRSPIRSRSRSPPSRRDRSIERGEGGSRRRPRASPSPSEGRIRSPKAEEQSPRKGGTPSPRDGRPSNGSDYSRSPNGRNRSPEDDFEERSPVQKNDRSHSVSPRDRGSPVDDDESHGSPRGSE</sequence>
<dbReference type="InterPro" id="IPR035979">
    <property type="entry name" value="RBD_domain_sf"/>
</dbReference>
<dbReference type="SUPFAM" id="SSF57756">
    <property type="entry name" value="Retrovirus zinc finger-like domains"/>
    <property type="match status" value="1"/>
</dbReference>
<dbReference type="Gene3D" id="4.10.60.10">
    <property type="entry name" value="Zinc finger, CCHC-type"/>
    <property type="match status" value="2"/>
</dbReference>
<dbReference type="FunFam" id="3.30.70.330:FF:000272">
    <property type="entry name" value="Serine/arginine-rich splicing factor RS2Z32"/>
    <property type="match status" value="1"/>
</dbReference>
<evidence type="ECO:0000259" key="16">
    <source>
        <dbReference type="PROSITE" id="PS50158"/>
    </source>
</evidence>
<dbReference type="OrthoDB" id="1099063at2759"/>
<dbReference type="SUPFAM" id="SSF54928">
    <property type="entry name" value="RNA-binding domain, RBD"/>
    <property type="match status" value="1"/>
</dbReference>
<evidence type="ECO:0000256" key="6">
    <source>
        <dbReference type="ARBA" id="ARBA00022737"/>
    </source>
</evidence>
<protein>
    <submittedName>
        <fullName evidence="17">Serine arginine-rich splicing factor RS2Z33-like isoform X1</fullName>
    </submittedName>
</protein>
<feature type="compositionally biased region" description="Basic and acidic residues" evidence="14">
    <location>
        <begin position="252"/>
        <end position="281"/>
    </location>
</feature>
<evidence type="ECO:0000256" key="2">
    <source>
        <dbReference type="ARBA" id="ARBA00022553"/>
    </source>
</evidence>
<dbReference type="EMBL" id="CACTIH010007243">
    <property type="protein sequence ID" value="CAA3005170.1"/>
    <property type="molecule type" value="Genomic_DNA"/>
</dbReference>
<dbReference type="FunFam" id="4.10.60.10:FF:000003">
    <property type="entry name" value="serine/arginine-rich splicing factor RS2Z32-like isoform X1"/>
    <property type="match status" value="1"/>
</dbReference>
<dbReference type="Pfam" id="PF00076">
    <property type="entry name" value="RRM_1"/>
    <property type="match status" value="1"/>
</dbReference>
<dbReference type="Gramene" id="OE9A066875T4">
    <property type="protein sequence ID" value="OE9A066875C4"/>
    <property type="gene ID" value="OE9A066875"/>
</dbReference>
<dbReference type="PROSITE" id="PS50102">
    <property type="entry name" value="RRM"/>
    <property type="match status" value="1"/>
</dbReference>
<feature type="compositionally biased region" description="Basic and acidic residues" evidence="14">
    <location>
        <begin position="212"/>
        <end position="224"/>
    </location>
</feature>
<keyword evidence="10" id="KW-0539">Nucleus</keyword>
<feature type="compositionally biased region" description="Basic and acidic residues" evidence="14">
    <location>
        <begin position="186"/>
        <end position="199"/>
    </location>
</feature>
<evidence type="ECO:0000256" key="11">
    <source>
        <dbReference type="ARBA" id="ARBA00061281"/>
    </source>
</evidence>
<organism evidence="17 18">
    <name type="scientific">Olea europaea subsp. europaea</name>
    <dbReference type="NCBI Taxonomy" id="158383"/>
    <lineage>
        <taxon>Eukaryota</taxon>
        <taxon>Viridiplantae</taxon>
        <taxon>Streptophyta</taxon>
        <taxon>Embryophyta</taxon>
        <taxon>Tracheophyta</taxon>
        <taxon>Spermatophyta</taxon>
        <taxon>Magnoliopsida</taxon>
        <taxon>eudicotyledons</taxon>
        <taxon>Gunneridae</taxon>
        <taxon>Pentapetalae</taxon>
        <taxon>asterids</taxon>
        <taxon>lamiids</taxon>
        <taxon>Lamiales</taxon>
        <taxon>Oleaceae</taxon>
        <taxon>Oleeae</taxon>
        <taxon>Olea</taxon>
    </lineage>
</organism>